<evidence type="ECO:0000256" key="3">
    <source>
        <dbReference type="ARBA" id="ARBA00022763"/>
    </source>
</evidence>
<feature type="domain" description="RecA family profile 1" evidence="8">
    <location>
        <begin position="439"/>
        <end position="618"/>
    </location>
</feature>
<feature type="region of interest" description="Disordered" evidence="7">
    <location>
        <begin position="641"/>
        <end position="717"/>
    </location>
</feature>
<dbReference type="GO" id="GO:0005634">
    <property type="term" value="C:nucleus"/>
    <property type="evidence" value="ECO:0007669"/>
    <property type="project" value="UniProtKB-SubCell"/>
</dbReference>
<dbReference type="STRING" id="344612.A1CPK9"/>
<dbReference type="InterPro" id="IPR027417">
    <property type="entry name" value="P-loop_NTPase"/>
</dbReference>
<evidence type="ECO:0000256" key="6">
    <source>
        <dbReference type="ARBA" id="ARBA00023242"/>
    </source>
</evidence>
<feature type="compositionally biased region" description="Pro residues" evidence="7">
    <location>
        <begin position="648"/>
        <end position="657"/>
    </location>
</feature>
<dbReference type="RefSeq" id="XP_001269006.1">
    <property type="nucleotide sequence ID" value="XM_001269005.1"/>
</dbReference>
<dbReference type="GO" id="GO:0003690">
    <property type="term" value="F:double-stranded DNA binding"/>
    <property type="evidence" value="ECO:0007669"/>
    <property type="project" value="TreeGrafter"/>
</dbReference>
<evidence type="ECO:0000256" key="7">
    <source>
        <dbReference type="SAM" id="MobiDB-lite"/>
    </source>
</evidence>
<dbReference type="PANTHER" id="PTHR22942:SF66">
    <property type="entry name" value="RE19845P"/>
    <property type="match status" value="1"/>
</dbReference>
<dbReference type="OMA" id="CKFAGES"/>
<sequence length="886" mass="96799">MALDPLKQIGQGIFLYEHTADEAQPSSSDPSLIILCTWLGGASPRRINRYVTRYRALFPGSSVLVITTTLPDITIRTFGAIRARLKPARDAICRLLGPSNTSDKPPSSRRSDALLHIFSQGGCNTAIQLALSMKENKGPSALSYLPLRGVIFDCCPGDVDFQRSYKAAAVSLPEGGRMATLARRAALYAAVGTIVNLQDMGFMSSVRDLRHQLNDEAVLGRSVRRLYLFSEADEIVDWRDVQSHMETARGDGYYADGVRFRRSPHCALMLEDETKYWTSVEQFWKGEELSYTIDDLELNSGDIIADTDGSVLRTPRILPPNSQRVVCSVVLPTQSTLMDLLSVLPGFQTKSYAHIIPPLERNKITTVDLITLDTLEIAKRAHVPPADLRRLTAQVVNALHKDLGFEEVDTGENGSEPSSSIDVERPLVPGPLTKLDLSCWNAISTLDPTLDELLNGGVPVGYLTEVTGESGSGKTQFLLGLLLAVQLPEPRGLGKGAIYISTEAALATSRLSQLLESHPYLSTLPEDRAPTLENILSINAMDLETQDHILNYQLPVAITRYNVGLVVIDSITANYRAEHTSHNVQGLSTRSSELAKLGQLLRNLATAHNIAIVVANQVSDRFDPLETNPTLLRTAAYGNTVFSSSPAPTQPQGPPTPLRRENAASPRPPTRSRFLEPATAELSPQILLPPPSSSPAFPSSPFVSDDQQQQQQPDFDGSYLVGNAIHNELLDLVHQQRFFTGWGDESPPTQTNTYPSLRQPSQKTPALGFVWTTQIACRIALKKQDLPAPIDPPTSPLPRNTSKDAVDHPSQTPPTHPTPEHRQTPSASSPAPVLPDRTIRRTMKLAFAPWSAGTVACTTDEGAAPVQHEVEYTIWKGGLKGVQNNQ</sequence>
<dbReference type="GeneID" id="4702030"/>
<dbReference type="eggNOG" id="KOG2521">
    <property type="taxonomic scope" value="Eukaryota"/>
</dbReference>
<feature type="region of interest" description="Disordered" evidence="7">
    <location>
        <begin position="741"/>
        <end position="762"/>
    </location>
</feature>
<dbReference type="GO" id="GO:0005524">
    <property type="term" value="F:ATP binding"/>
    <property type="evidence" value="ECO:0007669"/>
    <property type="project" value="UniProtKB-KW"/>
</dbReference>
<dbReference type="Pfam" id="PF05705">
    <property type="entry name" value="DUF829"/>
    <property type="match status" value="1"/>
</dbReference>
<dbReference type="InterPro" id="IPR047348">
    <property type="entry name" value="XRCC3-like_C"/>
</dbReference>
<evidence type="ECO:0000256" key="1">
    <source>
        <dbReference type="ARBA" id="ARBA00004123"/>
    </source>
</evidence>
<name>A1CPK9_ASPCL</name>
<dbReference type="InterPro" id="IPR013632">
    <property type="entry name" value="Rad51_C"/>
</dbReference>
<dbReference type="Pfam" id="PF08423">
    <property type="entry name" value="Rad51"/>
    <property type="match status" value="1"/>
</dbReference>
<dbReference type="GO" id="GO:0006312">
    <property type="term" value="P:mitotic recombination"/>
    <property type="evidence" value="ECO:0007669"/>
    <property type="project" value="TreeGrafter"/>
</dbReference>
<evidence type="ECO:0000313" key="9">
    <source>
        <dbReference type="EMBL" id="EAW07580.1"/>
    </source>
</evidence>
<dbReference type="EMBL" id="DS027059">
    <property type="protein sequence ID" value="EAW07580.1"/>
    <property type="molecule type" value="Genomic_DNA"/>
</dbReference>
<keyword evidence="3" id="KW-0227">DNA damage</keyword>
<dbReference type="AlphaFoldDB" id="A1CPK9"/>
<reference evidence="9 10" key="1">
    <citation type="journal article" date="2008" name="PLoS Genet.">
        <title>Genomic islands in the pathogenic filamentous fungus Aspergillus fumigatus.</title>
        <authorList>
            <person name="Fedorova N.D."/>
            <person name="Khaldi N."/>
            <person name="Joardar V.S."/>
            <person name="Maiti R."/>
            <person name="Amedeo P."/>
            <person name="Anderson M.J."/>
            <person name="Crabtree J."/>
            <person name="Silva J.C."/>
            <person name="Badger J.H."/>
            <person name="Albarraq A."/>
            <person name="Angiuoli S."/>
            <person name="Bussey H."/>
            <person name="Bowyer P."/>
            <person name="Cotty P.J."/>
            <person name="Dyer P.S."/>
            <person name="Egan A."/>
            <person name="Galens K."/>
            <person name="Fraser-Liggett C.M."/>
            <person name="Haas B.J."/>
            <person name="Inman J.M."/>
            <person name="Kent R."/>
            <person name="Lemieux S."/>
            <person name="Malavazi I."/>
            <person name="Orvis J."/>
            <person name="Roemer T."/>
            <person name="Ronning C.M."/>
            <person name="Sundaram J.P."/>
            <person name="Sutton G."/>
            <person name="Turner G."/>
            <person name="Venter J.C."/>
            <person name="White O.R."/>
            <person name="Whitty B.R."/>
            <person name="Youngman P."/>
            <person name="Wolfe K.H."/>
            <person name="Goldman G.H."/>
            <person name="Wortman J.R."/>
            <person name="Jiang B."/>
            <person name="Denning D.W."/>
            <person name="Nierman W.C."/>
        </authorList>
    </citation>
    <scope>NUCLEOTIDE SEQUENCE [LARGE SCALE GENOMIC DNA]</scope>
    <source>
        <strain evidence="10">ATCC 1007 / CBS 513.65 / DSM 816 / NCTC 3887 / NRRL 1</strain>
    </source>
</reference>
<gene>
    <name evidence="9" type="ORF">ACLA_022940</name>
</gene>
<dbReference type="GO" id="GO:0003697">
    <property type="term" value="F:single-stranded DNA binding"/>
    <property type="evidence" value="ECO:0007669"/>
    <property type="project" value="TreeGrafter"/>
</dbReference>
<evidence type="ECO:0000259" key="8">
    <source>
        <dbReference type="PROSITE" id="PS50162"/>
    </source>
</evidence>
<dbReference type="eggNOG" id="KOG1564">
    <property type="taxonomic scope" value="Eukaryota"/>
</dbReference>
<dbReference type="GO" id="GO:0061982">
    <property type="term" value="P:meiosis I cell cycle process"/>
    <property type="evidence" value="ECO:0007669"/>
    <property type="project" value="UniProtKB-ARBA"/>
</dbReference>
<keyword evidence="2" id="KW-0547">Nucleotide-binding</keyword>
<protein>
    <submittedName>
        <fullName evidence="9">DNA repair protein (Rad57), putative</fullName>
    </submittedName>
</protein>
<evidence type="ECO:0000256" key="4">
    <source>
        <dbReference type="ARBA" id="ARBA00022840"/>
    </source>
</evidence>
<dbReference type="OrthoDB" id="1861185at2759"/>
<dbReference type="InterPro" id="IPR020588">
    <property type="entry name" value="RecA_ATP-bd"/>
</dbReference>
<dbReference type="SUPFAM" id="SSF52540">
    <property type="entry name" value="P-loop containing nucleoside triphosphate hydrolases"/>
    <property type="match status" value="1"/>
</dbReference>
<organism evidence="9 10">
    <name type="scientific">Aspergillus clavatus (strain ATCC 1007 / CBS 513.65 / DSM 816 / NCTC 3887 / NRRL 1 / QM 1276 / 107)</name>
    <dbReference type="NCBI Taxonomy" id="344612"/>
    <lineage>
        <taxon>Eukaryota</taxon>
        <taxon>Fungi</taxon>
        <taxon>Dikarya</taxon>
        <taxon>Ascomycota</taxon>
        <taxon>Pezizomycotina</taxon>
        <taxon>Eurotiomycetes</taxon>
        <taxon>Eurotiomycetidae</taxon>
        <taxon>Eurotiales</taxon>
        <taxon>Aspergillaceae</taxon>
        <taxon>Aspergillus</taxon>
        <taxon>Aspergillus subgen. Fumigati</taxon>
    </lineage>
</organism>
<feature type="compositionally biased region" description="Polar residues" evidence="7">
    <location>
        <begin position="747"/>
        <end position="762"/>
    </location>
</feature>
<keyword evidence="6" id="KW-0539">Nucleus</keyword>
<dbReference type="VEuPathDB" id="FungiDB:ACLA_022940"/>
<evidence type="ECO:0000256" key="2">
    <source>
        <dbReference type="ARBA" id="ARBA00022741"/>
    </source>
</evidence>
<keyword evidence="4" id="KW-0067">ATP-binding</keyword>
<dbReference type="PANTHER" id="PTHR22942">
    <property type="entry name" value="RECA/RAD51/RADA DNA STRAND-PAIRING FAMILY MEMBER"/>
    <property type="match status" value="1"/>
</dbReference>
<comment type="subcellular location">
    <subcellularLocation>
        <location evidence="1">Nucleus</location>
    </subcellularLocation>
</comment>
<dbReference type="ESTHER" id="aspcl-a1cpk9">
    <property type="family name" value="Duf_829"/>
</dbReference>
<feature type="region of interest" description="Disordered" evidence="7">
    <location>
        <begin position="786"/>
        <end position="835"/>
    </location>
</feature>
<dbReference type="Proteomes" id="UP000006701">
    <property type="component" value="Unassembled WGS sequence"/>
</dbReference>
<evidence type="ECO:0000313" key="10">
    <source>
        <dbReference type="Proteomes" id="UP000006701"/>
    </source>
</evidence>
<accession>A1CPK9</accession>
<dbReference type="FunFam" id="3.40.50.300:FF:002486">
    <property type="entry name" value="DNA repair protein (Rad57), putative"/>
    <property type="match status" value="1"/>
</dbReference>
<keyword evidence="5" id="KW-0234">DNA repair</keyword>
<keyword evidence="10" id="KW-1185">Reference proteome</keyword>
<dbReference type="InterPro" id="IPR008547">
    <property type="entry name" value="DUF829_TMEM53"/>
</dbReference>
<dbReference type="PROSITE" id="PS50162">
    <property type="entry name" value="RECA_2"/>
    <property type="match status" value="1"/>
</dbReference>
<proteinExistence type="predicted"/>
<dbReference type="GO" id="GO:0042148">
    <property type="term" value="P:DNA strand invasion"/>
    <property type="evidence" value="ECO:0007669"/>
    <property type="project" value="TreeGrafter"/>
</dbReference>
<dbReference type="HOGENOM" id="CLU_013059_1_0_1"/>
<dbReference type="KEGG" id="act:ACLA_022940"/>
<dbReference type="GO" id="GO:0000150">
    <property type="term" value="F:DNA strand exchange activity"/>
    <property type="evidence" value="ECO:0007669"/>
    <property type="project" value="TreeGrafter"/>
</dbReference>
<dbReference type="CDD" id="cd19491">
    <property type="entry name" value="XRCC3"/>
    <property type="match status" value="1"/>
</dbReference>
<evidence type="ECO:0000256" key="5">
    <source>
        <dbReference type="ARBA" id="ARBA00023204"/>
    </source>
</evidence>
<dbReference type="GO" id="GO:0000730">
    <property type="term" value="P:DNA recombinase assembly"/>
    <property type="evidence" value="ECO:0007669"/>
    <property type="project" value="TreeGrafter"/>
</dbReference>
<feature type="compositionally biased region" description="Low complexity" evidence="7">
    <location>
        <begin position="694"/>
        <end position="716"/>
    </location>
</feature>
<dbReference type="GO" id="GO:0140664">
    <property type="term" value="F:ATP-dependent DNA damage sensor activity"/>
    <property type="evidence" value="ECO:0007669"/>
    <property type="project" value="InterPro"/>
</dbReference>
<dbReference type="Gene3D" id="3.40.50.300">
    <property type="entry name" value="P-loop containing nucleotide triphosphate hydrolases"/>
    <property type="match status" value="1"/>
</dbReference>